<dbReference type="EMBL" id="SWAV01000001">
    <property type="protein sequence ID" value="TKA93692.1"/>
    <property type="molecule type" value="Genomic_DNA"/>
</dbReference>
<protein>
    <submittedName>
        <fullName evidence="2">DUF3613 domain-containing protein</fullName>
    </submittedName>
</protein>
<evidence type="ECO:0000313" key="3">
    <source>
        <dbReference type="Proteomes" id="UP000305198"/>
    </source>
</evidence>
<accession>A0A4U0YMW3</accession>
<evidence type="ECO:0000256" key="1">
    <source>
        <dbReference type="SAM" id="SignalP"/>
    </source>
</evidence>
<dbReference type="Pfam" id="PF12266">
    <property type="entry name" value="DUF3613"/>
    <property type="match status" value="1"/>
</dbReference>
<dbReference type="InterPro" id="IPR022053">
    <property type="entry name" value="DUF3613"/>
</dbReference>
<dbReference type="Proteomes" id="UP000305198">
    <property type="component" value="Unassembled WGS sequence"/>
</dbReference>
<feature type="signal peptide" evidence="1">
    <location>
        <begin position="1"/>
        <end position="22"/>
    </location>
</feature>
<gene>
    <name evidence="2" type="ORF">FA869_00725</name>
</gene>
<keyword evidence="1" id="KW-0732">Signal</keyword>
<feature type="chain" id="PRO_5020349825" evidence="1">
    <location>
        <begin position="23"/>
        <end position="93"/>
    </location>
</feature>
<dbReference type="AlphaFoldDB" id="A0A4U0YMW3"/>
<evidence type="ECO:0000313" key="2">
    <source>
        <dbReference type="EMBL" id="TKA93692.1"/>
    </source>
</evidence>
<dbReference type="RefSeq" id="WP_036991490.1">
    <property type="nucleotide sequence ID" value="NZ_SWAV01000001.1"/>
</dbReference>
<name>A0A4U0YMW3_9GAMM</name>
<sequence length="93" mass="10271">MTMYTRILAGLALAVTSCTLVAGDAAPPLVAERPETQTEMWLQVQREGNAAARQRVQTATPAERELSMQRLLDSYSHPIPEYFGEDDGGSFER</sequence>
<dbReference type="PROSITE" id="PS51257">
    <property type="entry name" value="PROKAR_LIPOPROTEIN"/>
    <property type="match status" value="1"/>
</dbReference>
<organism evidence="2 3">
    <name type="scientific">Halopseudomonas bauzanensis</name>
    <dbReference type="NCBI Taxonomy" id="653930"/>
    <lineage>
        <taxon>Bacteria</taxon>
        <taxon>Pseudomonadati</taxon>
        <taxon>Pseudomonadota</taxon>
        <taxon>Gammaproteobacteria</taxon>
        <taxon>Pseudomonadales</taxon>
        <taxon>Pseudomonadaceae</taxon>
        <taxon>Halopseudomonas</taxon>
    </lineage>
</organism>
<comment type="caution">
    <text evidence="2">The sequence shown here is derived from an EMBL/GenBank/DDBJ whole genome shotgun (WGS) entry which is preliminary data.</text>
</comment>
<reference evidence="2 3" key="1">
    <citation type="submission" date="2019-04" db="EMBL/GenBank/DDBJ databases">
        <title>Crypto-aerobic microbial life in anoxic (sulfidic) marine sediments.</title>
        <authorList>
            <person name="Bhattacharya S."/>
            <person name="Roy C."/>
            <person name="Mondal N."/>
            <person name="Sarkar J."/>
            <person name="Mandal S."/>
            <person name="Rameez M.J."/>
            <person name="Ghosh W."/>
        </authorList>
    </citation>
    <scope>NUCLEOTIDE SEQUENCE [LARGE SCALE GENOMIC DNA]</scope>
    <source>
        <strain evidence="2 3">SBBB</strain>
    </source>
</reference>
<proteinExistence type="predicted"/>